<dbReference type="PANTHER" id="PTHR44169">
    <property type="entry name" value="NADPH-DEPENDENT 1-ACYLDIHYDROXYACETONE PHOSPHATE REDUCTASE"/>
    <property type="match status" value="1"/>
</dbReference>
<dbReference type="InterPro" id="IPR020904">
    <property type="entry name" value="Sc_DH/Rdtase_CS"/>
</dbReference>
<evidence type="ECO:0000256" key="3">
    <source>
        <dbReference type="RuleBase" id="RU000363"/>
    </source>
</evidence>
<dbReference type="InterPro" id="IPR002347">
    <property type="entry name" value="SDR_fam"/>
</dbReference>
<dbReference type="PROSITE" id="PS00061">
    <property type="entry name" value="ADH_SHORT"/>
    <property type="match status" value="1"/>
</dbReference>
<dbReference type="AlphaFoldDB" id="A0A1I4BB33"/>
<dbReference type="Gene3D" id="3.40.50.720">
    <property type="entry name" value="NAD(P)-binding Rossmann-like Domain"/>
    <property type="match status" value="1"/>
</dbReference>
<dbReference type="RefSeq" id="WP_091715460.1">
    <property type="nucleotide sequence ID" value="NZ_FOSH01000018.1"/>
</dbReference>
<proteinExistence type="inferred from homology"/>
<accession>A0A1I4BB33</accession>
<evidence type="ECO:0000313" key="5">
    <source>
        <dbReference type="Proteomes" id="UP000198924"/>
    </source>
</evidence>
<gene>
    <name evidence="4" type="ORF">SAMN04488079_11811</name>
</gene>
<evidence type="ECO:0000256" key="2">
    <source>
        <dbReference type="ARBA" id="ARBA00023002"/>
    </source>
</evidence>
<dbReference type="PANTHER" id="PTHR44169:SF6">
    <property type="entry name" value="NADPH-DEPENDENT 1-ACYLDIHYDROXYACETONE PHOSPHATE REDUCTASE"/>
    <property type="match status" value="1"/>
</dbReference>
<dbReference type="Pfam" id="PF00106">
    <property type="entry name" value="adh_short"/>
    <property type="match status" value="1"/>
</dbReference>
<protein>
    <submittedName>
        <fullName evidence="4">Short-chain dehydrogenase</fullName>
    </submittedName>
</protein>
<name>A0A1I4BB33_9GAMM</name>
<comment type="similarity">
    <text evidence="1 3">Belongs to the short-chain dehydrogenases/reductases (SDR) family.</text>
</comment>
<dbReference type="GO" id="GO:0016491">
    <property type="term" value="F:oxidoreductase activity"/>
    <property type="evidence" value="ECO:0007669"/>
    <property type="project" value="UniProtKB-KW"/>
</dbReference>
<sequence>MHFDIEGKVALVTGANRGIGKAIVTSLLAANVTKVYAAVRSLDSAMSLVNEYGDRVVPVHLDLAKPETIAAAAVSASDVDLVINNAGILHKESPLSVEAVHALTDEININVFGLIYMAQAFSPVLAGKGGGAFVQINSAASLRCRSDYTTYSASKAAAYAVTQGLREKLKPQGTHVLSVHPGPIATDMAGVTGLVNDAEPPSQVADSIIEALRNGDFHAFPDAYSKRIAQYYQAFAENVVEADLIKVS</sequence>
<reference evidence="5" key="1">
    <citation type="submission" date="2016-10" db="EMBL/GenBank/DDBJ databases">
        <authorList>
            <person name="Varghese N."/>
            <person name="Submissions S."/>
        </authorList>
    </citation>
    <scope>NUCLEOTIDE SEQUENCE [LARGE SCALE GENOMIC DNA]</scope>
    <source>
        <strain evidence="5">DSM 11578</strain>
    </source>
</reference>
<dbReference type="InterPro" id="IPR036291">
    <property type="entry name" value="NAD(P)-bd_dom_sf"/>
</dbReference>
<dbReference type="Proteomes" id="UP000198924">
    <property type="component" value="Unassembled WGS sequence"/>
</dbReference>
<evidence type="ECO:0000313" key="4">
    <source>
        <dbReference type="EMBL" id="SFK65337.1"/>
    </source>
</evidence>
<organism evidence="4 5">
    <name type="scientific">Methylophaga sulfidovorans</name>
    <dbReference type="NCBI Taxonomy" id="45496"/>
    <lineage>
        <taxon>Bacteria</taxon>
        <taxon>Pseudomonadati</taxon>
        <taxon>Pseudomonadota</taxon>
        <taxon>Gammaproteobacteria</taxon>
        <taxon>Thiotrichales</taxon>
        <taxon>Piscirickettsiaceae</taxon>
        <taxon>Methylophaga</taxon>
    </lineage>
</organism>
<dbReference type="EMBL" id="FOSH01000018">
    <property type="protein sequence ID" value="SFK65337.1"/>
    <property type="molecule type" value="Genomic_DNA"/>
</dbReference>
<dbReference type="STRING" id="45496.SAMN04488079_11811"/>
<dbReference type="NCBIfam" id="NF006120">
    <property type="entry name" value="PRK08264.1-6"/>
    <property type="match status" value="1"/>
</dbReference>
<keyword evidence="2" id="KW-0560">Oxidoreductase</keyword>
<dbReference type="SUPFAM" id="SSF51735">
    <property type="entry name" value="NAD(P)-binding Rossmann-fold domains"/>
    <property type="match status" value="1"/>
</dbReference>
<dbReference type="OrthoDB" id="154414at2"/>
<dbReference type="PRINTS" id="PR00080">
    <property type="entry name" value="SDRFAMILY"/>
</dbReference>
<evidence type="ECO:0000256" key="1">
    <source>
        <dbReference type="ARBA" id="ARBA00006484"/>
    </source>
</evidence>
<keyword evidence="5" id="KW-1185">Reference proteome</keyword>
<dbReference type="PRINTS" id="PR00081">
    <property type="entry name" value="GDHRDH"/>
</dbReference>